<organism evidence="2 3">
    <name type="scientific">Methylosinus sporium</name>
    <dbReference type="NCBI Taxonomy" id="428"/>
    <lineage>
        <taxon>Bacteria</taxon>
        <taxon>Pseudomonadati</taxon>
        <taxon>Pseudomonadota</taxon>
        <taxon>Alphaproteobacteria</taxon>
        <taxon>Hyphomicrobiales</taxon>
        <taxon>Methylocystaceae</taxon>
        <taxon>Methylosinus</taxon>
    </lineage>
</organism>
<accession>A0A2U1ST69</accession>
<dbReference type="RefSeq" id="WP_108916558.1">
    <property type="nucleotide sequence ID" value="NZ_BGJY01000015.1"/>
</dbReference>
<evidence type="ECO:0000256" key="1">
    <source>
        <dbReference type="SAM" id="MobiDB-lite"/>
    </source>
</evidence>
<feature type="compositionally biased region" description="Low complexity" evidence="1">
    <location>
        <begin position="308"/>
        <end position="319"/>
    </location>
</feature>
<feature type="region of interest" description="Disordered" evidence="1">
    <location>
        <begin position="306"/>
        <end position="337"/>
    </location>
</feature>
<feature type="region of interest" description="Disordered" evidence="1">
    <location>
        <begin position="411"/>
        <end position="465"/>
    </location>
</feature>
<feature type="compositionally biased region" description="Low complexity" evidence="1">
    <location>
        <begin position="443"/>
        <end position="465"/>
    </location>
</feature>
<dbReference type="InterPro" id="IPR036514">
    <property type="entry name" value="SGNH_hydro_sf"/>
</dbReference>
<dbReference type="Proteomes" id="UP000245137">
    <property type="component" value="Unassembled WGS sequence"/>
</dbReference>
<sequence length="465" mass="49833">MRSLSHSLGLLAVLLVALLLGGVESARAQDPVADFFQGLFGGRPHAPQARPPAHETGRMRRLVPHREYSAPAYWRGQSKAAKKEKTQKPEDPDAPPPFHVAVIGDSLGQMLADGLEEAYSDRADIRILHRAKDSTGLVREDFFDWPKAARELLAGGDKIDMTVIMIGSNDRQAIHEGSETMEALSPRWRERYAQRVESVRAAFRDKKIPLVWVGLPVTKNEHFAADMAKLNDIYRRAAAQESAPFIDIWEAFADERNQYQAFGPDINGRIVKLRSADGVHFTDVGARKLAHFVEGEIKRLFDARHPAPDAAPADAAAAPPVQPSMRPSAEETAPAEAAAAVAPPIQIIAPSGPVPAAAPILPDRPAIGPLQSLTASAIAADSELARRGKSPAANGEEARATAARALVDHIYVEGGEQPSQPGRADDFSWPKGASRPKGAPNLAPTATQASTPAPVAAPPSAAETR</sequence>
<name>A0A2U1ST69_METSR</name>
<protein>
    <submittedName>
        <fullName evidence="2">DUF459 domain-containing protein</fullName>
    </submittedName>
</protein>
<keyword evidence="3" id="KW-1185">Reference proteome</keyword>
<dbReference type="PANTHER" id="PTHR30383:SF24">
    <property type="entry name" value="THIOESTERASE 1_PROTEASE 1_LYSOPHOSPHOLIPASE L1"/>
    <property type="match status" value="1"/>
</dbReference>
<feature type="region of interest" description="Disordered" evidence="1">
    <location>
        <begin position="74"/>
        <end position="97"/>
    </location>
</feature>
<dbReference type="CDD" id="cd01829">
    <property type="entry name" value="SGNH_hydrolase_peri2"/>
    <property type="match status" value="1"/>
</dbReference>
<dbReference type="PANTHER" id="PTHR30383">
    <property type="entry name" value="THIOESTERASE 1/PROTEASE 1/LYSOPHOSPHOLIPASE L1"/>
    <property type="match status" value="1"/>
</dbReference>
<dbReference type="EMBL" id="PUIV01000006">
    <property type="protein sequence ID" value="PWB94807.1"/>
    <property type="molecule type" value="Genomic_DNA"/>
</dbReference>
<reference evidence="2 3" key="1">
    <citation type="journal article" date="2018" name="Appl. Microbiol. Biotechnol.">
        <title>Co-cultivation of the strictly anaerobic methanogen Methanosarcina barkeri with aerobic methanotrophs in an oxygen-limited membrane bioreactor.</title>
        <authorList>
            <person name="In 't Zandt M.H."/>
            <person name="van den Bosch T.J.M."/>
            <person name="Rijkers R."/>
            <person name="van Kessel M.A.H.J."/>
            <person name="Jetten M.S.M."/>
            <person name="Welte C.U."/>
        </authorList>
    </citation>
    <scope>NUCLEOTIDE SEQUENCE [LARGE SCALE GENOMIC DNA]</scope>
    <source>
        <strain evidence="2 3">DSM 17706</strain>
    </source>
</reference>
<dbReference type="InterPro" id="IPR051532">
    <property type="entry name" value="Ester_Hydrolysis_Enzymes"/>
</dbReference>
<dbReference type="InterPro" id="IPR007407">
    <property type="entry name" value="DUF459"/>
</dbReference>
<gene>
    <name evidence="2" type="ORF">C5689_06655</name>
</gene>
<dbReference type="GO" id="GO:0004622">
    <property type="term" value="F:phosphatidylcholine lysophospholipase activity"/>
    <property type="evidence" value="ECO:0007669"/>
    <property type="project" value="TreeGrafter"/>
</dbReference>
<dbReference type="Pfam" id="PF04311">
    <property type="entry name" value="DUF459"/>
    <property type="match status" value="1"/>
</dbReference>
<evidence type="ECO:0000313" key="3">
    <source>
        <dbReference type="Proteomes" id="UP000245137"/>
    </source>
</evidence>
<comment type="caution">
    <text evidence="2">The sequence shown here is derived from an EMBL/GenBank/DDBJ whole genome shotgun (WGS) entry which is preliminary data.</text>
</comment>
<dbReference type="SUPFAM" id="SSF52266">
    <property type="entry name" value="SGNH hydrolase"/>
    <property type="match status" value="1"/>
</dbReference>
<proteinExistence type="predicted"/>
<evidence type="ECO:0000313" key="2">
    <source>
        <dbReference type="EMBL" id="PWB94807.1"/>
    </source>
</evidence>
<dbReference type="OrthoDB" id="9805649at2"/>
<feature type="compositionally biased region" description="Basic and acidic residues" evidence="1">
    <location>
        <begin position="81"/>
        <end position="91"/>
    </location>
</feature>
<dbReference type="AlphaFoldDB" id="A0A2U1ST69"/>
<dbReference type="Gene3D" id="3.40.50.1110">
    <property type="entry name" value="SGNH hydrolase"/>
    <property type="match status" value="1"/>
</dbReference>